<feature type="compositionally biased region" description="Low complexity" evidence="3">
    <location>
        <begin position="520"/>
        <end position="540"/>
    </location>
</feature>
<dbReference type="SMART" id="SM00382">
    <property type="entry name" value="AAA"/>
    <property type="match status" value="2"/>
</dbReference>
<feature type="domain" description="ABC transporter" evidence="4">
    <location>
        <begin position="283"/>
        <end position="502"/>
    </location>
</feature>
<dbReference type="InterPro" id="IPR027417">
    <property type="entry name" value="P-loop_NTPase"/>
</dbReference>
<dbReference type="InterPro" id="IPR003593">
    <property type="entry name" value="AAA+_ATPase"/>
</dbReference>
<gene>
    <name evidence="5" type="ORF">IEQ44_11695</name>
</gene>
<protein>
    <submittedName>
        <fullName evidence="5">ABC-F family ATP-binding cassette domain-containing protein</fullName>
    </submittedName>
</protein>
<dbReference type="PANTHER" id="PTHR42855">
    <property type="entry name" value="ABC TRANSPORTER ATP-BINDING SUBUNIT"/>
    <property type="match status" value="1"/>
</dbReference>
<dbReference type="Pfam" id="PF00005">
    <property type="entry name" value="ABC_tran"/>
    <property type="match status" value="2"/>
</dbReference>
<evidence type="ECO:0000313" key="6">
    <source>
        <dbReference type="Proteomes" id="UP000756387"/>
    </source>
</evidence>
<evidence type="ECO:0000259" key="4">
    <source>
        <dbReference type="PROSITE" id="PS50893"/>
    </source>
</evidence>
<keyword evidence="1" id="KW-0547">Nucleotide-binding</keyword>
<dbReference type="InterPro" id="IPR017871">
    <property type="entry name" value="ABC_transporter-like_CS"/>
</dbReference>
<dbReference type="CDD" id="cd03221">
    <property type="entry name" value="ABCF_EF-3"/>
    <property type="match status" value="2"/>
</dbReference>
<feature type="domain" description="ABC transporter" evidence="4">
    <location>
        <begin position="5"/>
        <end position="219"/>
    </location>
</feature>
<evidence type="ECO:0000256" key="1">
    <source>
        <dbReference type="ARBA" id="ARBA00022741"/>
    </source>
</evidence>
<dbReference type="SUPFAM" id="SSF52540">
    <property type="entry name" value="P-loop containing nucleoside triphosphate hydrolases"/>
    <property type="match status" value="2"/>
</dbReference>
<dbReference type="EMBL" id="JADCSA010000011">
    <property type="protein sequence ID" value="MBE7325318.1"/>
    <property type="molecule type" value="Genomic_DNA"/>
</dbReference>
<dbReference type="GO" id="GO:0005524">
    <property type="term" value="F:ATP binding"/>
    <property type="evidence" value="ECO:0007669"/>
    <property type="project" value="UniProtKB-KW"/>
</dbReference>
<dbReference type="Gene3D" id="3.40.50.300">
    <property type="entry name" value="P-loop containing nucleotide triphosphate hydrolases"/>
    <property type="match status" value="2"/>
</dbReference>
<dbReference type="PANTHER" id="PTHR42855:SF1">
    <property type="entry name" value="ABC TRANSPORTER DOMAIN-CONTAINING PROTEIN"/>
    <property type="match status" value="1"/>
</dbReference>
<dbReference type="PROSITE" id="PS00211">
    <property type="entry name" value="ABC_TRANSPORTER_1"/>
    <property type="match status" value="1"/>
</dbReference>
<evidence type="ECO:0000313" key="5">
    <source>
        <dbReference type="EMBL" id="MBE7325318.1"/>
    </source>
</evidence>
<dbReference type="Proteomes" id="UP000756387">
    <property type="component" value="Unassembled WGS sequence"/>
</dbReference>
<reference evidence="5 6" key="1">
    <citation type="submission" date="2020-10" db="EMBL/GenBank/DDBJ databases">
        <title>Nocardioides sp. isolated from sludge.</title>
        <authorList>
            <person name="Zhang X."/>
        </authorList>
    </citation>
    <scope>NUCLEOTIDE SEQUENCE [LARGE SCALE GENOMIC DNA]</scope>
    <source>
        <strain evidence="5 6">Y6</strain>
    </source>
</reference>
<dbReference type="InterPro" id="IPR051309">
    <property type="entry name" value="ABCF_ATPase"/>
</dbReference>
<evidence type="ECO:0000256" key="3">
    <source>
        <dbReference type="SAM" id="MobiDB-lite"/>
    </source>
</evidence>
<dbReference type="InterPro" id="IPR003439">
    <property type="entry name" value="ABC_transporter-like_ATP-bd"/>
</dbReference>
<name>A0ABR9RUS3_9ACTN</name>
<organism evidence="5 6">
    <name type="scientific">Nocardioides malaquae</name>
    <dbReference type="NCBI Taxonomy" id="2773426"/>
    <lineage>
        <taxon>Bacteria</taxon>
        <taxon>Bacillati</taxon>
        <taxon>Actinomycetota</taxon>
        <taxon>Actinomycetes</taxon>
        <taxon>Propionibacteriales</taxon>
        <taxon>Nocardioidaceae</taxon>
        <taxon>Nocardioides</taxon>
    </lineage>
</organism>
<proteinExistence type="predicted"/>
<sequence>MANLLNLERVSKAYGIRPLLDDVSLGINVGERVGIVGRNGGGKTTLLEVMTGLEEPDTGRVSHVGGIDIGYLHQGDELHDSHTVREAVLRGKADHEWAGDPAARGVVRELLAGIDLDRVVDGLSGGERRRCALAALLLEPHDLVVLDEPTNHLDVEAVAWLAGHLVALSSALVVVTHDRWFLDAVCQTTWEVHDGKVDSYEGGYAAFVLAKAERQRQAAASEVRRQNLVRKELAWLRRGAPARTSKPKFRIDAANELIADVPEPRDRMELQKFATQRLGKDVIDVEDVDLSRGEKVLLKGATWRIGPGDRIGIVGVNGAGKTSVLHLLSHGLEPQHGKVKHGRTVALAHLTQAIDEVDAGARVLETVDSIRREIRTSDGQTFTPTSLLERFGFTGDRLTARLGDLSGGERRRFQLLKLLLEEPNVLLLDEPTNDLDIETLNVLEDFLDSWPGTLVVVSHDRYFLERVTDSVWALMGDGQIAMLPRGVDEYLERRAAGLHQPAALSTTPATRGTSPPPPAGASAGDDVAKTTSGGAGSAEARAARKTMARIDKQMEKLAAAEQKIHAELAELASGSDYDRMSALSAQLTELGAEREELEMEWLEAAEVAEG</sequence>
<feature type="region of interest" description="Disordered" evidence="3">
    <location>
        <begin position="501"/>
        <end position="543"/>
    </location>
</feature>
<keyword evidence="6" id="KW-1185">Reference proteome</keyword>
<dbReference type="PROSITE" id="PS50893">
    <property type="entry name" value="ABC_TRANSPORTER_2"/>
    <property type="match status" value="2"/>
</dbReference>
<dbReference type="RefSeq" id="WP_193638649.1">
    <property type="nucleotide sequence ID" value="NZ_JADCSA010000011.1"/>
</dbReference>
<dbReference type="Pfam" id="PF12848">
    <property type="entry name" value="ABC_tran_Xtn"/>
    <property type="match status" value="1"/>
</dbReference>
<accession>A0ABR9RUS3</accession>
<evidence type="ECO:0000256" key="2">
    <source>
        <dbReference type="ARBA" id="ARBA00022840"/>
    </source>
</evidence>
<dbReference type="InterPro" id="IPR032781">
    <property type="entry name" value="ABC_tran_Xtn"/>
</dbReference>
<comment type="caution">
    <text evidence="5">The sequence shown here is derived from an EMBL/GenBank/DDBJ whole genome shotgun (WGS) entry which is preliminary data.</text>
</comment>
<keyword evidence="2 5" id="KW-0067">ATP-binding</keyword>